<dbReference type="Gene3D" id="1.25.40.10">
    <property type="entry name" value="Tetratricopeptide repeat domain"/>
    <property type="match status" value="1"/>
</dbReference>
<protein>
    <submittedName>
        <fullName evidence="1">Uncharacterized protein</fullName>
    </submittedName>
</protein>
<gene>
    <name evidence="1" type="ORF">E8E12_001413</name>
</gene>
<dbReference type="AlphaFoldDB" id="A0A9P4WGN1"/>
<proteinExistence type="predicted"/>
<dbReference type="Pfam" id="PF13424">
    <property type="entry name" value="TPR_12"/>
    <property type="match status" value="1"/>
</dbReference>
<evidence type="ECO:0000313" key="2">
    <source>
        <dbReference type="Proteomes" id="UP000758155"/>
    </source>
</evidence>
<dbReference type="Proteomes" id="UP000758155">
    <property type="component" value="Unassembled WGS sequence"/>
</dbReference>
<keyword evidence="2" id="KW-1185">Reference proteome</keyword>
<sequence length="62" mass="6966">MANLTEALFRQGDNKEADVMGTAVLKMRQNVLGPDHFETMASAYSLAQVFAVQKRYSESERL</sequence>
<accession>A0A9P4WGN1</accession>
<comment type="caution">
    <text evidence="1">The sequence shown here is derived from an EMBL/GenBank/DDBJ whole genome shotgun (WGS) entry which is preliminary data.</text>
</comment>
<organism evidence="1 2">
    <name type="scientific">Didymella heteroderae</name>
    <dbReference type="NCBI Taxonomy" id="1769908"/>
    <lineage>
        <taxon>Eukaryota</taxon>
        <taxon>Fungi</taxon>
        <taxon>Dikarya</taxon>
        <taxon>Ascomycota</taxon>
        <taxon>Pezizomycotina</taxon>
        <taxon>Dothideomycetes</taxon>
        <taxon>Pleosporomycetidae</taxon>
        <taxon>Pleosporales</taxon>
        <taxon>Pleosporineae</taxon>
        <taxon>Didymellaceae</taxon>
        <taxon>Didymella</taxon>
    </lineage>
</organism>
<dbReference type="SUPFAM" id="SSF48452">
    <property type="entry name" value="TPR-like"/>
    <property type="match status" value="1"/>
</dbReference>
<dbReference type="InterPro" id="IPR011990">
    <property type="entry name" value="TPR-like_helical_dom_sf"/>
</dbReference>
<reference evidence="1" key="1">
    <citation type="submission" date="2019-04" db="EMBL/GenBank/DDBJ databases">
        <title>Sequencing of skin fungus with MAO and IRED activity.</title>
        <authorList>
            <person name="Marsaioli A.J."/>
            <person name="Bonatto J.M.C."/>
            <person name="Reis Junior O."/>
        </authorList>
    </citation>
    <scope>NUCLEOTIDE SEQUENCE</scope>
    <source>
        <strain evidence="1">28M1</strain>
    </source>
</reference>
<dbReference type="EMBL" id="SWKV01000130">
    <property type="protein sequence ID" value="KAF3031646.1"/>
    <property type="molecule type" value="Genomic_DNA"/>
</dbReference>
<dbReference type="OrthoDB" id="5986190at2759"/>
<name>A0A9P4WGN1_9PLEO</name>
<evidence type="ECO:0000313" key="1">
    <source>
        <dbReference type="EMBL" id="KAF3031646.1"/>
    </source>
</evidence>